<sequence length="260" mass="28563">MAWRLGIGSIVLLMLLGGAVAQAAPSKRVLVVTVTKGFRHDVIPTAERVLGEIAAKDGEIQIDYARTDEEVATKMTATALQAYDGVIFAETTGDLPLPDRQAFLDWIRDGHAFVGIHSASDTFHGFPGYLQMLGGEFKQHGPQVHVQCLVADAKFPATADMGSALDVPMEEVYQFQNFEAHQVHLLLYLDKHPNDGTPGLYPIAWNRMYGKGRVFYTALGHREDIWNAPWYQAHLLGGLCWSLGLAKGDSRPRPLPAVAK</sequence>
<reference evidence="1 2" key="1">
    <citation type="journal article" date="2019" name="Int. J. Syst. Evol. Microbiol.">
        <title>Capsulimonas corticalis gen. nov., sp. nov., an aerobic capsulated bacterium, of a novel bacterial order, Capsulimonadales ord. nov., of the class Armatimonadia of the phylum Armatimonadetes.</title>
        <authorList>
            <person name="Li J."/>
            <person name="Kudo C."/>
            <person name="Tonouchi A."/>
        </authorList>
    </citation>
    <scope>NUCLEOTIDE SEQUENCE [LARGE SCALE GENOMIC DNA]</scope>
    <source>
        <strain evidence="1 2">AX-7</strain>
    </source>
</reference>
<dbReference type="OrthoDB" id="259356at2"/>
<name>A0A402CUN8_9BACT</name>
<keyword evidence="2" id="KW-1185">Reference proteome</keyword>
<dbReference type="EMBL" id="AP025739">
    <property type="protein sequence ID" value="BDI29027.1"/>
    <property type="molecule type" value="Genomic_DNA"/>
</dbReference>
<organism evidence="1 2">
    <name type="scientific">Capsulimonas corticalis</name>
    <dbReference type="NCBI Taxonomy" id="2219043"/>
    <lineage>
        <taxon>Bacteria</taxon>
        <taxon>Bacillati</taxon>
        <taxon>Armatimonadota</taxon>
        <taxon>Armatimonadia</taxon>
        <taxon>Capsulimonadales</taxon>
        <taxon>Capsulimonadaceae</taxon>
        <taxon>Capsulimonas</taxon>
    </lineage>
</organism>
<dbReference type="AlphaFoldDB" id="A0A402CUN8"/>
<accession>A0A402CUN8</accession>
<dbReference type="Gene3D" id="3.40.50.880">
    <property type="match status" value="1"/>
</dbReference>
<dbReference type="PANTHER" id="PTHR40469">
    <property type="entry name" value="SECRETED GLYCOSYL HYDROLASE"/>
    <property type="match status" value="1"/>
</dbReference>
<dbReference type="InterPro" id="IPR029010">
    <property type="entry name" value="ThuA-like"/>
</dbReference>
<evidence type="ECO:0000313" key="2">
    <source>
        <dbReference type="Proteomes" id="UP000287394"/>
    </source>
</evidence>
<dbReference type="KEGG" id="ccot:CCAX7_10780"/>
<dbReference type="PANTHER" id="PTHR40469:SF2">
    <property type="entry name" value="GALACTOSE-BINDING DOMAIN-LIKE SUPERFAMILY PROTEIN"/>
    <property type="match status" value="1"/>
</dbReference>
<dbReference type="Pfam" id="PF06283">
    <property type="entry name" value="ThuA"/>
    <property type="match status" value="1"/>
</dbReference>
<gene>
    <name evidence="1" type="ORF">CCAX7_10780</name>
</gene>
<dbReference type="RefSeq" id="WP_119321074.1">
    <property type="nucleotide sequence ID" value="NZ_AP025739.1"/>
</dbReference>
<dbReference type="SUPFAM" id="SSF52317">
    <property type="entry name" value="Class I glutamine amidotransferase-like"/>
    <property type="match status" value="1"/>
</dbReference>
<protein>
    <submittedName>
        <fullName evidence="1">Uncharacterized protein</fullName>
    </submittedName>
</protein>
<evidence type="ECO:0000313" key="1">
    <source>
        <dbReference type="EMBL" id="BDI29027.1"/>
    </source>
</evidence>
<dbReference type="Proteomes" id="UP000287394">
    <property type="component" value="Chromosome"/>
</dbReference>
<dbReference type="InterPro" id="IPR029062">
    <property type="entry name" value="Class_I_gatase-like"/>
</dbReference>
<proteinExistence type="predicted"/>